<dbReference type="AlphaFoldDB" id="A0A8K0J3E8"/>
<evidence type="ECO:0000313" key="3">
    <source>
        <dbReference type="EMBL" id="KAG5917685.1"/>
    </source>
</evidence>
<keyword evidence="1" id="KW-1133">Transmembrane helix</keyword>
<reference evidence="3" key="1">
    <citation type="journal article" date="2020" name="bioRxiv">
        <title>Whole genome comparisons of ergot fungi reveals the divergence and evolution of species within the genus Claviceps are the result of varying mechanisms driving genome evolution and host range expansion.</title>
        <authorList>
            <person name="Wyka S.A."/>
            <person name="Mondo S.J."/>
            <person name="Liu M."/>
            <person name="Dettman J."/>
            <person name="Nalam V."/>
            <person name="Broders K.D."/>
        </authorList>
    </citation>
    <scope>NUCLEOTIDE SEQUENCE</scope>
    <source>
        <strain evidence="3">CCC 489</strain>
    </source>
</reference>
<name>A0A8K0J3E8_9HYPO</name>
<gene>
    <name evidence="3" type="ORF">E4U42_007153</name>
</gene>
<dbReference type="OrthoDB" id="60858at2759"/>
<keyword evidence="1" id="KW-0472">Membrane</keyword>
<dbReference type="PANTHER" id="PTHR37919">
    <property type="entry name" value="PROTEIN CBG05606"/>
    <property type="match status" value="1"/>
</dbReference>
<protein>
    <recommendedName>
        <fullName evidence="5">EXPERA domain-containing protein</fullName>
    </recommendedName>
</protein>
<dbReference type="PANTHER" id="PTHR37919:SF2">
    <property type="entry name" value="EXPERA DOMAIN-CONTAINING PROTEIN"/>
    <property type="match status" value="1"/>
</dbReference>
<feature type="signal peptide" evidence="2">
    <location>
        <begin position="1"/>
        <end position="31"/>
    </location>
</feature>
<evidence type="ECO:0000256" key="2">
    <source>
        <dbReference type="SAM" id="SignalP"/>
    </source>
</evidence>
<keyword evidence="1" id="KW-0812">Transmembrane</keyword>
<proteinExistence type="predicted"/>
<evidence type="ECO:0000256" key="1">
    <source>
        <dbReference type="SAM" id="Phobius"/>
    </source>
</evidence>
<keyword evidence="2" id="KW-0732">Signal</keyword>
<comment type="caution">
    <text evidence="3">The sequence shown here is derived from an EMBL/GenBank/DDBJ whole genome shotgun (WGS) entry which is preliminary data.</text>
</comment>
<organism evidence="3 4">
    <name type="scientific">Claviceps africana</name>
    <dbReference type="NCBI Taxonomy" id="83212"/>
    <lineage>
        <taxon>Eukaryota</taxon>
        <taxon>Fungi</taxon>
        <taxon>Dikarya</taxon>
        <taxon>Ascomycota</taxon>
        <taxon>Pezizomycotina</taxon>
        <taxon>Sordariomycetes</taxon>
        <taxon>Hypocreomycetidae</taxon>
        <taxon>Hypocreales</taxon>
        <taxon>Clavicipitaceae</taxon>
        <taxon>Claviceps</taxon>
    </lineage>
</organism>
<keyword evidence="4" id="KW-1185">Reference proteome</keyword>
<feature type="chain" id="PRO_5035422579" description="EXPERA domain-containing protein" evidence="2">
    <location>
        <begin position="32"/>
        <end position="175"/>
    </location>
</feature>
<dbReference type="Proteomes" id="UP000811619">
    <property type="component" value="Unassembled WGS sequence"/>
</dbReference>
<feature type="transmembrane region" description="Helical" evidence="1">
    <location>
        <begin position="97"/>
        <end position="117"/>
    </location>
</feature>
<evidence type="ECO:0000313" key="4">
    <source>
        <dbReference type="Proteomes" id="UP000811619"/>
    </source>
</evidence>
<feature type="transmembrane region" description="Helical" evidence="1">
    <location>
        <begin position="71"/>
        <end position="90"/>
    </location>
</feature>
<evidence type="ECO:0008006" key="5">
    <source>
        <dbReference type="Google" id="ProtNLM"/>
    </source>
</evidence>
<sequence length="175" mass="19751">MATRHVPSPATLAWLALSLPLVLWDTGYVLGRPHTMPGGHLHWLWRPYARYAQVDYVYGWKALRENNGFTAAQSLLNVAETFLYVAYLALWRRRGPLALLLGFSAAVMTLSKTVLYWSHEYYSGFANIGHNDFSTLLFLWIVPNGAWLVGSAYMVMSMGREILDGLEVAARGKQE</sequence>
<accession>A0A8K0J3E8</accession>
<dbReference type="EMBL" id="SRPY01000793">
    <property type="protein sequence ID" value="KAG5917685.1"/>
    <property type="molecule type" value="Genomic_DNA"/>
</dbReference>
<feature type="transmembrane region" description="Helical" evidence="1">
    <location>
        <begin position="137"/>
        <end position="156"/>
    </location>
</feature>